<gene>
    <name evidence="1" type="ORF">HID58_074742</name>
</gene>
<dbReference type="Proteomes" id="UP000824890">
    <property type="component" value="Unassembled WGS sequence"/>
</dbReference>
<reference evidence="1 2" key="1">
    <citation type="submission" date="2021-05" db="EMBL/GenBank/DDBJ databases">
        <title>Genome Assembly of Synthetic Allotetraploid Brassica napus Reveals Homoeologous Exchanges between Subgenomes.</title>
        <authorList>
            <person name="Davis J.T."/>
        </authorList>
    </citation>
    <scope>NUCLEOTIDE SEQUENCE [LARGE SCALE GENOMIC DNA]</scope>
    <source>
        <strain evidence="2">cv. Da-Ae</strain>
        <tissue evidence="1">Seedling</tissue>
    </source>
</reference>
<name>A0ABQ7YKU7_BRANA</name>
<dbReference type="EMBL" id="JAGKQM010000017">
    <property type="protein sequence ID" value="KAH0867720.1"/>
    <property type="molecule type" value="Genomic_DNA"/>
</dbReference>
<evidence type="ECO:0000313" key="2">
    <source>
        <dbReference type="Proteomes" id="UP000824890"/>
    </source>
</evidence>
<feature type="non-terminal residue" evidence="1">
    <location>
        <position position="212"/>
    </location>
</feature>
<comment type="caution">
    <text evidence="1">The sequence shown here is derived from an EMBL/GenBank/DDBJ whole genome shotgun (WGS) entry which is preliminary data.</text>
</comment>
<feature type="non-terminal residue" evidence="1">
    <location>
        <position position="1"/>
    </location>
</feature>
<evidence type="ECO:0000313" key="1">
    <source>
        <dbReference type="EMBL" id="KAH0867720.1"/>
    </source>
</evidence>
<proteinExistence type="predicted"/>
<sequence>VNTALIAQESEPEVDFASLVEIASGTIHHFSHDHDLMRLQANSEEKSGKLCQTCILPIDFGNFLILHMLYLSTCNRGSCGYMYKCYLSTCNRGSCGYMYKCPNKNLLDHTAYPYPLFLTHHLDDFWMLCSVCKNESLSWKSLHMEFTGLRSVKKKQLSITVGTSSLHMRQIHPYMKPGHKIKVNGLEIQIVSNNVVSRQPCHTCQCICEDKV</sequence>
<protein>
    <submittedName>
        <fullName evidence="1">Uncharacterized protein</fullName>
    </submittedName>
</protein>
<keyword evidence="2" id="KW-1185">Reference proteome</keyword>
<accession>A0ABQ7YKU7</accession>
<organism evidence="1 2">
    <name type="scientific">Brassica napus</name>
    <name type="common">Rape</name>
    <dbReference type="NCBI Taxonomy" id="3708"/>
    <lineage>
        <taxon>Eukaryota</taxon>
        <taxon>Viridiplantae</taxon>
        <taxon>Streptophyta</taxon>
        <taxon>Embryophyta</taxon>
        <taxon>Tracheophyta</taxon>
        <taxon>Spermatophyta</taxon>
        <taxon>Magnoliopsida</taxon>
        <taxon>eudicotyledons</taxon>
        <taxon>Gunneridae</taxon>
        <taxon>Pentapetalae</taxon>
        <taxon>rosids</taxon>
        <taxon>malvids</taxon>
        <taxon>Brassicales</taxon>
        <taxon>Brassicaceae</taxon>
        <taxon>Brassiceae</taxon>
        <taxon>Brassica</taxon>
    </lineage>
</organism>